<keyword evidence="12 13" id="KW-0407">Ion channel</keyword>
<evidence type="ECO:0000256" key="3">
    <source>
        <dbReference type="ARBA" id="ARBA00022448"/>
    </source>
</evidence>
<evidence type="ECO:0000256" key="9">
    <source>
        <dbReference type="ARBA" id="ARBA00023136"/>
    </source>
</evidence>
<dbReference type="AlphaFoldDB" id="A0A2A6CKT1"/>
<feature type="transmembrane region" description="Helical" evidence="15">
    <location>
        <begin position="161"/>
        <end position="180"/>
    </location>
</feature>
<evidence type="ECO:0000256" key="10">
    <source>
        <dbReference type="ARBA" id="ARBA00023180"/>
    </source>
</evidence>
<keyword evidence="10" id="KW-0325">Glycoprotein</keyword>
<dbReference type="GO" id="GO:0005886">
    <property type="term" value="C:plasma membrane"/>
    <property type="evidence" value="ECO:0000318"/>
    <property type="project" value="GO_Central"/>
</dbReference>
<evidence type="ECO:0000256" key="13">
    <source>
        <dbReference type="RuleBase" id="RU000679"/>
    </source>
</evidence>
<evidence type="ECO:0000256" key="7">
    <source>
        <dbReference type="ARBA" id="ARBA00023053"/>
    </source>
</evidence>
<dbReference type="PANTHER" id="PTHR11690">
    <property type="entry name" value="AMILORIDE-SENSITIVE SODIUM CHANNEL-RELATED"/>
    <property type="match status" value="1"/>
</dbReference>
<dbReference type="Pfam" id="PF00858">
    <property type="entry name" value="ASC"/>
    <property type="match status" value="2"/>
</dbReference>
<feature type="transmembrane region" description="Helical" evidence="15">
    <location>
        <begin position="138"/>
        <end position="154"/>
    </location>
</feature>
<keyword evidence="11 13" id="KW-0739">Sodium transport</keyword>
<feature type="transmembrane region" description="Helical" evidence="15">
    <location>
        <begin position="61"/>
        <end position="85"/>
    </location>
</feature>
<evidence type="ECO:0000256" key="15">
    <source>
        <dbReference type="SAM" id="Phobius"/>
    </source>
</evidence>
<evidence type="ECO:0000256" key="8">
    <source>
        <dbReference type="ARBA" id="ARBA00023065"/>
    </source>
</evidence>
<keyword evidence="7" id="KW-0915">Sodium</keyword>
<name>A0A2A6CKT1_PRIPA</name>
<reference evidence="16" key="2">
    <citation type="submission" date="2022-06" db="UniProtKB">
        <authorList>
            <consortium name="EnsemblMetazoa"/>
        </authorList>
    </citation>
    <scope>IDENTIFICATION</scope>
    <source>
        <strain evidence="16">PS312</strain>
    </source>
</reference>
<dbReference type="Gene3D" id="1.10.287.770">
    <property type="entry name" value="YojJ-like"/>
    <property type="match status" value="1"/>
</dbReference>
<proteinExistence type="inferred from homology"/>
<feature type="region of interest" description="Disordered" evidence="14">
    <location>
        <begin position="734"/>
        <end position="763"/>
    </location>
</feature>
<dbReference type="GO" id="GO:0015280">
    <property type="term" value="F:ligand-gated sodium channel activity"/>
    <property type="evidence" value="ECO:0000318"/>
    <property type="project" value="GO_Central"/>
</dbReference>
<evidence type="ECO:0000313" key="17">
    <source>
        <dbReference type="Proteomes" id="UP000005239"/>
    </source>
</evidence>
<dbReference type="EnsemblMetazoa" id="PPA29363.1">
    <property type="protein sequence ID" value="PPA29363.1"/>
    <property type="gene ID" value="WBGene00118917"/>
</dbReference>
<gene>
    <name evidence="16" type="primary">WBGene00118917</name>
</gene>
<keyword evidence="4 13" id="KW-0894">Sodium channel</keyword>
<keyword evidence="6 15" id="KW-1133">Transmembrane helix</keyword>
<dbReference type="Proteomes" id="UP000005239">
    <property type="component" value="Unassembled WGS sequence"/>
</dbReference>
<comment type="similarity">
    <text evidence="2 13">Belongs to the amiloride-sensitive sodium channel (TC 1.A.6) family.</text>
</comment>
<feature type="compositionally biased region" description="Low complexity" evidence="14">
    <location>
        <begin position="734"/>
        <end position="743"/>
    </location>
</feature>
<dbReference type="PRINTS" id="PR01078">
    <property type="entry name" value="AMINACHANNEL"/>
</dbReference>
<evidence type="ECO:0000256" key="1">
    <source>
        <dbReference type="ARBA" id="ARBA00004141"/>
    </source>
</evidence>
<dbReference type="PANTHER" id="PTHR11690:SF269">
    <property type="entry name" value="DEGENERIN-LIKE PROTEIN ASIC-2"/>
    <property type="match status" value="1"/>
</dbReference>
<dbReference type="Gene3D" id="2.60.470.10">
    <property type="entry name" value="Acid-sensing ion channels like domains"/>
    <property type="match status" value="1"/>
</dbReference>
<reference evidence="17" key="1">
    <citation type="journal article" date="2008" name="Nat. Genet.">
        <title>The Pristionchus pacificus genome provides a unique perspective on nematode lifestyle and parasitism.</title>
        <authorList>
            <person name="Dieterich C."/>
            <person name="Clifton S.W."/>
            <person name="Schuster L.N."/>
            <person name="Chinwalla A."/>
            <person name="Delehaunty K."/>
            <person name="Dinkelacker I."/>
            <person name="Fulton L."/>
            <person name="Fulton R."/>
            <person name="Godfrey J."/>
            <person name="Minx P."/>
            <person name="Mitreva M."/>
            <person name="Roeseler W."/>
            <person name="Tian H."/>
            <person name="Witte H."/>
            <person name="Yang S.P."/>
            <person name="Wilson R.K."/>
            <person name="Sommer R.J."/>
        </authorList>
    </citation>
    <scope>NUCLEOTIDE SEQUENCE [LARGE SCALE GENOMIC DNA]</scope>
    <source>
        <strain evidence="17">PS312</strain>
    </source>
</reference>
<evidence type="ECO:0000256" key="2">
    <source>
        <dbReference type="ARBA" id="ARBA00007193"/>
    </source>
</evidence>
<feature type="compositionally biased region" description="Low complexity" evidence="14">
    <location>
        <begin position="806"/>
        <end position="816"/>
    </location>
</feature>
<accession>A0A2A6CKT1</accession>
<organism evidence="16 17">
    <name type="scientific">Pristionchus pacificus</name>
    <name type="common">Parasitic nematode worm</name>
    <dbReference type="NCBI Taxonomy" id="54126"/>
    <lineage>
        <taxon>Eukaryota</taxon>
        <taxon>Metazoa</taxon>
        <taxon>Ecdysozoa</taxon>
        <taxon>Nematoda</taxon>
        <taxon>Chromadorea</taxon>
        <taxon>Rhabditida</taxon>
        <taxon>Rhabditina</taxon>
        <taxon>Diplogasteromorpha</taxon>
        <taxon>Diplogasteroidea</taxon>
        <taxon>Neodiplogasteridae</taxon>
        <taxon>Pristionchus</taxon>
    </lineage>
</organism>
<sequence>MFASPSFPSSGLYAFDMRVVIIITFVLLFTPVATILMLALRQSLNTHLSKMSRQAQVHHGYIIKALTYHMFLPIGFITAILAWVIDFSTIDCGQLSQRLIIIIDPKPKSGLSFKRLFVDYSKWCTVVCLKNIVTSPKWLAIIYAIVFVIMYTHLKFDEITIKCRVGLFIFISTNLIIKYFKYPLSTELSIDVKSQKFPRFSFCNENPLKRSIVDADPAFAQIAKLMKQFDQLELKTILFDDFGIGTSAMKMQRLSRARTMLRLLMHKLSDADRIRAGYSFTELVSECTFAGRTCSSSDFTMFLHPDYNVCYTFAKDKDITRAGTEQGLRMLMTVNQDSTRFSTFDFLPTSDSANIRAVLHLPEDHPDFTNDGFKIAARTQASIGFNRNFTYSFASCQNSCLQRLAWKHCKCVDPLYRKAAEHTYCATPADMLCLVNLPSHTTEANDDKGRHVCDCHPPCIEQAFEQTVTYGVFPPGKYQVATGTKEQRNLLLRGMGGGRNGWGDDASDDYDGRWTTTTSTKTPSTTTTSLPPLVTKAPLCPPLLLDLEQSVKAVGPWAHEECRAKEIFKYYYDNPKFTVIQGWPCMSQKKCRTCIMFAEQMPLWDWPCQYSGYEECTTYNNQASTSYQCSQFFAYFDFIPTGVNVPNITSWSTGNQPSDSLCMKQAAGSAARSTCWNNGDCKRIPSPSNVSLLTTNLLDPDFLLEMKRKLVSTSCALSRAALDAGRARLLTTTTSTTVRPGSSGRKKRSEDEMAIVDGVSSGENKRRTAQDVFIAVASMKSDSMESPKEGIIRKKRSAPAGNPYPTTSSSTSSTASTTTAKVLTTTASGATQPADNVTIDLPGYGSCEFKNKNFKGAGECIHWYQRNGLIFEMYYDSLQLTAMLADIGGHAGLWLGLSIISLVEFVALFFMCCNKMIRGKKIVVEEAPISGEVANKEAREAIDRGARG</sequence>
<evidence type="ECO:0000256" key="6">
    <source>
        <dbReference type="ARBA" id="ARBA00022989"/>
    </source>
</evidence>
<feature type="region of interest" description="Disordered" evidence="14">
    <location>
        <begin position="784"/>
        <end position="816"/>
    </location>
</feature>
<evidence type="ECO:0000313" key="16">
    <source>
        <dbReference type="EnsemblMetazoa" id="PPA29363.1"/>
    </source>
</evidence>
<dbReference type="GO" id="GO:0035725">
    <property type="term" value="P:sodium ion transmembrane transport"/>
    <property type="evidence" value="ECO:0000318"/>
    <property type="project" value="GO_Central"/>
</dbReference>
<feature type="transmembrane region" description="Helical" evidence="15">
    <location>
        <begin position="20"/>
        <end position="40"/>
    </location>
</feature>
<keyword evidence="9 15" id="KW-0472">Membrane</keyword>
<feature type="transmembrane region" description="Helical" evidence="15">
    <location>
        <begin position="891"/>
        <end position="912"/>
    </location>
</feature>
<evidence type="ECO:0000256" key="14">
    <source>
        <dbReference type="SAM" id="MobiDB-lite"/>
    </source>
</evidence>
<evidence type="ECO:0000256" key="5">
    <source>
        <dbReference type="ARBA" id="ARBA00022692"/>
    </source>
</evidence>
<evidence type="ECO:0000256" key="12">
    <source>
        <dbReference type="ARBA" id="ARBA00023303"/>
    </source>
</evidence>
<keyword evidence="3 13" id="KW-0813">Transport</keyword>
<dbReference type="InterPro" id="IPR001873">
    <property type="entry name" value="ENaC"/>
</dbReference>
<keyword evidence="17" id="KW-1185">Reference proteome</keyword>
<evidence type="ECO:0000256" key="4">
    <source>
        <dbReference type="ARBA" id="ARBA00022461"/>
    </source>
</evidence>
<keyword evidence="5 13" id="KW-0812">Transmembrane</keyword>
<accession>A0A8R1YJC2</accession>
<keyword evidence="8 13" id="KW-0406">Ion transport</keyword>
<evidence type="ECO:0000256" key="11">
    <source>
        <dbReference type="ARBA" id="ARBA00023201"/>
    </source>
</evidence>
<protein>
    <submittedName>
        <fullName evidence="16">Ion channel</fullName>
    </submittedName>
</protein>
<comment type="subcellular location">
    <subcellularLocation>
        <location evidence="1">Membrane</location>
        <topology evidence="1">Multi-pass membrane protein</topology>
    </subcellularLocation>
</comment>